<evidence type="ECO:0000313" key="5">
    <source>
        <dbReference type="EMBL" id="PJG86313.1"/>
    </source>
</evidence>
<dbReference type="SMART" id="SM00895">
    <property type="entry name" value="FCD"/>
    <property type="match status" value="1"/>
</dbReference>
<dbReference type="Pfam" id="PF07729">
    <property type="entry name" value="FCD"/>
    <property type="match status" value="1"/>
</dbReference>
<evidence type="ECO:0000256" key="3">
    <source>
        <dbReference type="ARBA" id="ARBA00023163"/>
    </source>
</evidence>
<keyword evidence="2" id="KW-0238">DNA-binding</keyword>
<keyword evidence="6" id="KW-1185">Reference proteome</keyword>
<evidence type="ECO:0000256" key="1">
    <source>
        <dbReference type="ARBA" id="ARBA00023015"/>
    </source>
</evidence>
<dbReference type="EMBL" id="PHHA01000002">
    <property type="protein sequence ID" value="PJG86313.1"/>
    <property type="molecule type" value="Genomic_DNA"/>
</dbReference>
<dbReference type="GO" id="GO:0003700">
    <property type="term" value="F:DNA-binding transcription factor activity"/>
    <property type="evidence" value="ECO:0007669"/>
    <property type="project" value="InterPro"/>
</dbReference>
<evidence type="ECO:0000259" key="4">
    <source>
        <dbReference type="PROSITE" id="PS50949"/>
    </source>
</evidence>
<dbReference type="SUPFAM" id="SSF46785">
    <property type="entry name" value="Winged helix' DNA-binding domain"/>
    <property type="match status" value="1"/>
</dbReference>
<dbReference type="Gene3D" id="1.20.120.530">
    <property type="entry name" value="GntR ligand-binding domain-like"/>
    <property type="match status" value="1"/>
</dbReference>
<dbReference type="InterPro" id="IPR036388">
    <property type="entry name" value="WH-like_DNA-bd_sf"/>
</dbReference>
<dbReference type="Proteomes" id="UP000229329">
    <property type="component" value="Unassembled WGS sequence"/>
</dbReference>
<dbReference type="SMART" id="SM00345">
    <property type="entry name" value="HTH_GNTR"/>
    <property type="match status" value="1"/>
</dbReference>
<dbReference type="PANTHER" id="PTHR43537:SF51">
    <property type="entry name" value="HTH-TYPE TRANSCRIPTIONAL REGULATOR LGOR-RELATED"/>
    <property type="match status" value="1"/>
</dbReference>
<reference evidence="5 6" key="1">
    <citation type="submission" date="2017-11" db="EMBL/GenBank/DDBJ databases">
        <title>Reclassification of Bisgaard taxon 7 as Conservatibacter flavescens gen. nov., sp. nov.</title>
        <authorList>
            <person name="Christensen H."/>
        </authorList>
    </citation>
    <scope>NUCLEOTIDE SEQUENCE [LARGE SCALE GENOMIC DNA]</scope>
    <source>
        <strain evidence="5 6">7_4</strain>
    </source>
</reference>
<keyword evidence="3" id="KW-0804">Transcription</keyword>
<dbReference type="CDD" id="cd07377">
    <property type="entry name" value="WHTH_GntR"/>
    <property type="match status" value="1"/>
</dbReference>
<feature type="domain" description="HTH gntR-type" evidence="4">
    <location>
        <begin position="5"/>
        <end position="72"/>
    </location>
</feature>
<gene>
    <name evidence="5" type="ORF">CVP05_00420</name>
</gene>
<dbReference type="AlphaFoldDB" id="A0A2M8S5B4"/>
<dbReference type="GO" id="GO:0003677">
    <property type="term" value="F:DNA binding"/>
    <property type="evidence" value="ECO:0007669"/>
    <property type="project" value="UniProtKB-KW"/>
</dbReference>
<evidence type="ECO:0000256" key="2">
    <source>
        <dbReference type="ARBA" id="ARBA00023125"/>
    </source>
</evidence>
<accession>A0A2M8S5B4</accession>
<dbReference type="InterPro" id="IPR000524">
    <property type="entry name" value="Tscrpt_reg_HTH_GntR"/>
</dbReference>
<organism evidence="5 6">
    <name type="scientific">Conservatibacter flavescens</name>
    <dbReference type="NCBI Taxonomy" id="28161"/>
    <lineage>
        <taxon>Bacteria</taxon>
        <taxon>Pseudomonadati</taxon>
        <taxon>Pseudomonadota</taxon>
        <taxon>Gammaproteobacteria</taxon>
        <taxon>Pasteurellales</taxon>
        <taxon>Pasteurellaceae</taxon>
        <taxon>Conservatibacter</taxon>
    </lineage>
</organism>
<proteinExistence type="predicted"/>
<name>A0A2M8S5B4_9PAST</name>
<comment type="caution">
    <text evidence="5">The sequence shown here is derived from an EMBL/GenBank/DDBJ whole genome shotgun (WGS) entry which is preliminary data.</text>
</comment>
<keyword evidence="1" id="KW-0805">Transcription regulation</keyword>
<evidence type="ECO:0000313" key="6">
    <source>
        <dbReference type="Proteomes" id="UP000229329"/>
    </source>
</evidence>
<dbReference type="InterPro" id="IPR036390">
    <property type="entry name" value="WH_DNA-bd_sf"/>
</dbReference>
<dbReference type="Pfam" id="PF00392">
    <property type="entry name" value="GntR"/>
    <property type="match status" value="1"/>
</dbReference>
<dbReference type="InterPro" id="IPR011711">
    <property type="entry name" value="GntR_C"/>
</dbReference>
<sequence>MNNIILLKDIIYHRIHHMIITGVLPMGSKISESFLMEKLNATKSPIRDAIKKLEAEKLLIRKPKSGTFVFTINQKELEELLDFRYCLESNALKLVHKNHNTKVLVQQLRLIFDKMIVCYENAQINEYINLDYQFHNTIITHSNNSYYIESYNLINARMAAILTYLKNDVSHIQRGYKQHENMIVYLENNDIDRANQELLHHISPEHGAYWRLENIKK</sequence>
<dbReference type="Gene3D" id="1.10.10.10">
    <property type="entry name" value="Winged helix-like DNA-binding domain superfamily/Winged helix DNA-binding domain"/>
    <property type="match status" value="1"/>
</dbReference>
<dbReference type="InterPro" id="IPR008920">
    <property type="entry name" value="TF_FadR/GntR_C"/>
</dbReference>
<dbReference type="SUPFAM" id="SSF48008">
    <property type="entry name" value="GntR ligand-binding domain-like"/>
    <property type="match status" value="1"/>
</dbReference>
<dbReference type="RefSeq" id="WP_100287589.1">
    <property type="nucleotide sequence ID" value="NZ_PHHA01000002.1"/>
</dbReference>
<protein>
    <submittedName>
        <fullName evidence="5">GntR family transcriptional regulator</fullName>
    </submittedName>
</protein>
<dbReference type="PROSITE" id="PS50949">
    <property type="entry name" value="HTH_GNTR"/>
    <property type="match status" value="1"/>
</dbReference>
<dbReference type="PANTHER" id="PTHR43537">
    <property type="entry name" value="TRANSCRIPTIONAL REGULATOR, GNTR FAMILY"/>
    <property type="match status" value="1"/>
</dbReference>
<dbReference type="OrthoDB" id="9799812at2"/>